<name>A0A8E2RT59_9BURK</name>
<reference evidence="1 2" key="1">
    <citation type="submission" date="2018-03" db="EMBL/GenBank/DDBJ databases">
        <authorList>
            <person name="Nguyen K."/>
            <person name="Fouts D."/>
            <person name="Sutton G."/>
        </authorList>
    </citation>
    <scope>NUCLEOTIDE SEQUENCE [LARGE SCALE GENOMIC DNA]</scope>
    <source>
        <strain evidence="1 2">AU17135</strain>
    </source>
</reference>
<proteinExistence type="predicted"/>
<comment type="caution">
    <text evidence="1">The sequence shown here is derived from an EMBL/GenBank/DDBJ whole genome shotgun (WGS) entry which is preliminary data.</text>
</comment>
<dbReference type="Proteomes" id="UP000237686">
    <property type="component" value="Unassembled WGS sequence"/>
</dbReference>
<accession>A0A8E2RT59</accession>
<gene>
    <name evidence="1" type="ORF">C6P98_22265</name>
</gene>
<organism evidence="1 2">
    <name type="scientific">Burkholderia multivorans</name>
    <dbReference type="NCBI Taxonomy" id="87883"/>
    <lineage>
        <taxon>Bacteria</taxon>
        <taxon>Pseudomonadati</taxon>
        <taxon>Pseudomonadota</taxon>
        <taxon>Betaproteobacteria</taxon>
        <taxon>Burkholderiales</taxon>
        <taxon>Burkholderiaceae</taxon>
        <taxon>Burkholderia</taxon>
        <taxon>Burkholderia cepacia complex</taxon>
    </lineage>
</organism>
<dbReference type="AlphaFoldDB" id="A0A8E2RT59"/>
<dbReference type="EMBL" id="PVFZ01000059">
    <property type="protein sequence ID" value="PRF20334.1"/>
    <property type="molecule type" value="Genomic_DNA"/>
</dbReference>
<evidence type="ECO:0000313" key="2">
    <source>
        <dbReference type="Proteomes" id="UP000237686"/>
    </source>
</evidence>
<protein>
    <submittedName>
        <fullName evidence="1">Haloacid dehalogenase</fullName>
    </submittedName>
</protein>
<sequence length="47" mass="5089">MPNYLSLAPCRGRGPRTCAMLRRRIAIARGDRPAHAARGRPNACVTG</sequence>
<evidence type="ECO:0000313" key="1">
    <source>
        <dbReference type="EMBL" id="PRF20334.1"/>
    </source>
</evidence>